<reference evidence="1" key="1">
    <citation type="journal article" date="2013" name="Nat. Commun.">
        <title>Whole-genome sequencing of Oryza brachyantha reveals mechanisms underlying Oryza genome evolution.</title>
        <authorList>
            <person name="Chen J."/>
            <person name="Huang Q."/>
            <person name="Gao D."/>
            <person name="Wang J."/>
            <person name="Lang Y."/>
            <person name="Liu T."/>
            <person name="Li B."/>
            <person name="Bai Z."/>
            <person name="Luis Goicoechea J."/>
            <person name="Liang C."/>
            <person name="Chen C."/>
            <person name="Zhang W."/>
            <person name="Sun S."/>
            <person name="Liao Y."/>
            <person name="Zhang X."/>
            <person name="Yang L."/>
            <person name="Song C."/>
            <person name="Wang M."/>
            <person name="Shi J."/>
            <person name="Liu G."/>
            <person name="Liu J."/>
            <person name="Zhou H."/>
            <person name="Zhou W."/>
            <person name="Yu Q."/>
            <person name="An N."/>
            <person name="Chen Y."/>
            <person name="Cai Q."/>
            <person name="Wang B."/>
            <person name="Liu B."/>
            <person name="Min J."/>
            <person name="Huang Y."/>
            <person name="Wu H."/>
            <person name="Li Z."/>
            <person name="Zhang Y."/>
            <person name="Yin Y."/>
            <person name="Song W."/>
            <person name="Jiang J."/>
            <person name="Jackson S.A."/>
            <person name="Wing R.A."/>
            <person name="Wang J."/>
            <person name="Chen M."/>
        </authorList>
    </citation>
    <scope>NUCLEOTIDE SEQUENCE [LARGE SCALE GENOMIC DNA]</scope>
    <source>
        <strain evidence="1">cv. IRGC 101232</strain>
    </source>
</reference>
<keyword evidence="2" id="KW-1185">Reference proteome</keyword>
<evidence type="ECO:0000313" key="2">
    <source>
        <dbReference type="Proteomes" id="UP000006038"/>
    </source>
</evidence>
<sequence>MSRAPQSTLPCKSSQKTAKFWGHPCSQVNTEYLVPLRMMPICPCLLGGKKQQKQEGKIKSQGKSIIVGFEPTTFRFGI</sequence>
<dbReference type="HOGENOM" id="CLU_2625877_0_0_1"/>
<dbReference type="Proteomes" id="UP000006038">
    <property type="component" value="Chromosome 1"/>
</dbReference>
<dbReference type="Gramene" id="OB01G45420.1">
    <property type="protein sequence ID" value="OB01G45420.1"/>
    <property type="gene ID" value="OB01G45420"/>
</dbReference>
<proteinExistence type="predicted"/>
<evidence type="ECO:0000313" key="1">
    <source>
        <dbReference type="EnsemblPlants" id="OB01G45420.1"/>
    </source>
</evidence>
<accession>J3L5N6</accession>
<name>J3L5N6_ORYBR</name>
<protein>
    <submittedName>
        <fullName evidence="1">Uncharacterized protein</fullName>
    </submittedName>
</protein>
<reference evidence="1" key="2">
    <citation type="submission" date="2013-04" db="UniProtKB">
        <authorList>
            <consortium name="EnsemblPlants"/>
        </authorList>
    </citation>
    <scope>IDENTIFICATION</scope>
</reference>
<dbReference type="EnsemblPlants" id="OB01G45420.1">
    <property type="protein sequence ID" value="OB01G45420.1"/>
    <property type="gene ID" value="OB01G45420"/>
</dbReference>
<dbReference type="AlphaFoldDB" id="J3L5N6"/>
<organism evidence="1">
    <name type="scientific">Oryza brachyantha</name>
    <name type="common">malo sina</name>
    <dbReference type="NCBI Taxonomy" id="4533"/>
    <lineage>
        <taxon>Eukaryota</taxon>
        <taxon>Viridiplantae</taxon>
        <taxon>Streptophyta</taxon>
        <taxon>Embryophyta</taxon>
        <taxon>Tracheophyta</taxon>
        <taxon>Spermatophyta</taxon>
        <taxon>Magnoliopsida</taxon>
        <taxon>Liliopsida</taxon>
        <taxon>Poales</taxon>
        <taxon>Poaceae</taxon>
        <taxon>BOP clade</taxon>
        <taxon>Oryzoideae</taxon>
        <taxon>Oryzeae</taxon>
        <taxon>Oryzinae</taxon>
        <taxon>Oryza</taxon>
    </lineage>
</organism>